<proteinExistence type="predicted"/>
<name>X0TDX1_9ZZZZ</name>
<dbReference type="EMBL" id="BARS01016849">
    <property type="protein sequence ID" value="GAF91419.1"/>
    <property type="molecule type" value="Genomic_DNA"/>
</dbReference>
<protein>
    <recommendedName>
        <fullName evidence="4">Coenzyme F420 hydrogenase/dehydrogenase beta subunit C-terminal domain-containing protein</fullName>
    </recommendedName>
</protein>
<feature type="domain" description="Coenzyme F420 hydrogenase/dehydrogenase beta subunit N-terminal" evidence="1">
    <location>
        <begin position="66"/>
        <end position="137"/>
    </location>
</feature>
<organism evidence="3">
    <name type="scientific">marine sediment metagenome</name>
    <dbReference type="NCBI Taxonomy" id="412755"/>
    <lineage>
        <taxon>unclassified sequences</taxon>
        <taxon>metagenomes</taxon>
        <taxon>ecological metagenomes</taxon>
    </lineage>
</organism>
<evidence type="ECO:0000259" key="1">
    <source>
        <dbReference type="Pfam" id="PF04422"/>
    </source>
</evidence>
<sequence>ACVEICPYIKVVKDRVAVIEPCGLAEGKCYDFCPRTPTDIAALDRRIFGQERPDSSLGSYISIEMAQARDKKIRSRAQYGGVVSALMTYAMDLGEIGAAVLTRPFDGGLMPTSVVAEESSQVLGCATSNYIASATLAGLNKVTKQRMAPIGVVCLPCQVLALRKMQASEHENGAKEVRLVIGLFCTWALSYQGFYQFLRGKLDLSHIKRLDIPPPPANILVVDTEKGAMEFPLEDMRGFIKPACGICFDMTSEFADISVGMVEGMDDWNTLMIRTPEAE</sequence>
<dbReference type="Pfam" id="PF04432">
    <property type="entry name" value="FrhB_FdhB_C"/>
    <property type="match status" value="1"/>
</dbReference>
<dbReference type="AlphaFoldDB" id="X0TDX1"/>
<gene>
    <name evidence="3" type="ORF">S01H1_27640</name>
</gene>
<evidence type="ECO:0000313" key="3">
    <source>
        <dbReference type="EMBL" id="GAF91419.1"/>
    </source>
</evidence>
<reference evidence="3" key="1">
    <citation type="journal article" date="2014" name="Front. Microbiol.">
        <title>High frequency of phylogenetically diverse reductive dehalogenase-homologous genes in deep subseafloor sedimentary metagenomes.</title>
        <authorList>
            <person name="Kawai M."/>
            <person name="Futagami T."/>
            <person name="Toyoda A."/>
            <person name="Takaki Y."/>
            <person name="Nishi S."/>
            <person name="Hori S."/>
            <person name="Arai W."/>
            <person name="Tsubouchi T."/>
            <person name="Morono Y."/>
            <person name="Uchiyama I."/>
            <person name="Ito T."/>
            <person name="Fujiyama A."/>
            <person name="Inagaki F."/>
            <person name="Takami H."/>
        </authorList>
    </citation>
    <scope>NUCLEOTIDE SEQUENCE</scope>
    <source>
        <strain evidence="3">Expedition CK06-06</strain>
    </source>
</reference>
<dbReference type="Pfam" id="PF04422">
    <property type="entry name" value="FrhB_FdhB_N"/>
    <property type="match status" value="1"/>
</dbReference>
<dbReference type="InterPro" id="IPR007516">
    <property type="entry name" value="Co_F420_Hydgase/DH_bsu_N"/>
</dbReference>
<dbReference type="PANTHER" id="PTHR31332:SF0">
    <property type="entry name" value="7-HYDROXYMETHYL CHLOROPHYLL A REDUCTASE, CHLOROPLASTIC"/>
    <property type="match status" value="1"/>
</dbReference>
<evidence type="ECO:0008006" key="4">
    <source>
        <dbReference type="Google" id="ProtNLM"/>
    </source>
</evidence>
<dbReference type="InterPro" id="IPR007525">
    <property type="entry name" value="FrhB_FdhB_C"/>
</dbReference>
<evidence type="ECO:0000259" key="2">
    <source>
        <dbReference type="Pfam" id="PF04432"/>
    </source>
</evidence>
<dbReference type="InterPro" id="IPR045220">
    <property type="entry name" value="FRHB/FDHB/HCAR-like"/>
</dbReference>
<feature type="domain" description="Coenzyme F420 hydrogenase/dehydrogenase beta subunit C-terminal" evidence="2">
    <location>
        <begin position="150"/>
        <end position="278"/>
    </location>
</feature>
<dbReference type="GO" id="GO:0052592">
    <property type="term" value="F:oxidoreductase activity, acting on CH or CH2 groups, with an iron-sulfur protein as acceptor"/>
    <property type="evidence" value="ECO:0007669"/>
    <property type="project" value="TreeGrafter"/>
</dbReference>
<comment type="caution">
    <text evidence="3">The sequence shown here is derived from an EMBL/GenBank/DDBJ whole genome shotgun (WGS) entry which is preliminary data.</text>
</comment>
<dbReference type="PANTHER" id="PTHR31332">
    <property type="entry name" value="7-HYDROXYMETHYL CHLOROPHYLL A REDUCTASE, CHLOROPLASTIC"/>
    <property type="match status" value="1"/>
</dbReference>
<feature type="non-terminal residue" evidence="3">
    <location>
        <position position="279"/>
    </location>
</feature>
<accession>X0TDX1</accession>
<feature type="non-terminal residue" evidence="3">
    <location>
        <position position="1"/>
    </location>
</feature>